<sequence length="153" mass="15954">MQYIKQLINTLEGAVGIPVFPAESAPANNVSLAETIRAIAIDVAGLNGSAMIGTNSAALATGLSTHDGKLDAAQTDLDTLTDARGEPGQGALPVSATTNSKLDYLYKCLLRNKRTSDDDSEDFFADDTTTRDHTRSLSDDGSTFTKGEVGTGA</sequence>
<dbReference type="EMBL" id="LAZR01020405">
    <property type="protein sequence ID" value="KKL88986.1"/>
    <property type="molecule type" value="Genomic_DNA"/>
</dbReference>
<gene>
    <name evidence="2" type="ORF">LCGC14_1919170</name>
</gene>
<organism evidence="2">
    <name type="scientific">marine sediment metagenome</name>
    <dbReference type="NCBI Taxonomy" id="412755"/>
    <lineage>
        <taxon>unclassified sequences</taxon>
        <taxon>metagenomes</taxon>
        <taxon>ecological metagenomes</taxon>
    </lineage>
</organism>
<accession>A0A0F9GEL9</accession>
<feature type="compositionally biased region" description="Basic and acidic residues" evidence="1">
    <location>
        <begin position="128"/>
        <end position="138"/>
    </location>
</feature>
<name>A0A0F9GEL9_9ZZZZ</name>
<comment type="caution">
    <text evidence="2">The sequence shown here is derived from an EMBL/GenBank/DDBJ whole genome shotgun (WGS) entry which is preliminary data.</text>
</comment>
<dbReference type="AlphaFoldDB" id="A0A0F9GEL9"/>
<protein>
    <submittedName>
        <fullName evidence="2">Uncharacterized protein</fullName>
    </submittedName>
</protein>
<proteinExistence type="predicted"/>
<evidence type="ECO:0000313" key="2">
    <source>
        <dbReference type="EMBL" id="KKL88986.1"/>
    </source>
</evidence>
<reference evidence="2" key="1">
    <citation type="journal article" date="2015" name="Nature">
        <title>Complex archaea that bridge the gap between prokaryotes and eukaryotes.</title>
        <authorList>
            <person name="Spang A."/>
            <person name="Saw J.H."/>
            <person name="Jorgensen S.L."/>
            <person name="Zaremba-Niedzwiedzka K."/>
            <person name="Martijn J."/>
            <person name="Lind A.E."/>
            <person name="van Eijk R."/>
            <person name="Schleper C."/>
            <person name="Guy L."/>
            <person name="Ettema T.J."/>
        </authorList>
    </citation>
    <scope>NUCLEOTIDE SEQUENCE</scope>
</reference>
<evidence type="ECO:0000256" key="1">
    <source>
        <dbReference type="SAM" id="MobiDB-lite"/>
    </source>
</evidence>
<feature type="region of interest" description="Disordered" evidence="1">
    <location>
        <begin position="116"/>
        <end position="153"/>
    </location>
</feature>